<evidence type="ECO:0000259" key="10">
    <source>
        <dbReference type="Pfam" id="PF23878"/>
    </source>
</evidence>
<feature type="domain" description="ELP1 N-terminal second beta-propeller" evidence="9">
    <location>
        <begin position="477"/>
        <end position="557"/>
    </location>
</feature>
<evidence type="ECO:0000256" key="7">
    <source>
        <dbReference type="SAM" id="MobiDB-lite"/>
    </source>
</evidence>
<dbReference type="KEGG" id="cre:CHLRE_08g372500v5"/>
<feature type="domain" description="ELP1 TPR" evidence="10">
    <location>
        <begin position="1250"/>
        <end position="1412"/>
    </location>
</feature>
<dbReference type="InterPro" id="IPR056167">
    <property type="entry name" value="A-sol_ELP1"/>
</dbReference>
<dbReference type="FunCoup" id="A0A2K3DHB5">
    <property type="interactions" value="1923"/>
</dbReference>
<feature type="region of interest" description="Disordered" evidence="7">
    <location>
        <begin position="738"/>
        <end position="763"/>
    </location>
</feature>
<dbReference type="Gene3D" id="1.25.40.470">
    <property type="match status" value="1"/>
</dbReference>
<evidence type="ECO:0000256" key="2">
    <source>
        <dbReference type="ARBA" id="ARBA00005043"/>
    </source>
</evidence>
<evidence type="ECO:0000259" key="8">
    <source>
        <dbReference type="Pfam" id="PF04762"/>
    </source>
</evidence>
<dbReference type="Gene3D" id="2.130.10.10">
    <property type="entry name" value="YVTN repeat-like/Quinoprotein amine dehydrogenase"/>
    <property type="match status" value="1"/>
</dbReference>
<dbReference type="Gramene" id="PNW79928">
    <property type="protein sequence ID" value="PNW79928"/>
    <property type="gene ID" value="CHLRE_08g372500v5"/>
</dbReference>
<feature type="compositionally biased region" description="Gly residues" evidence="7">
    <location>
        <begin position="1088"/>
        <end position="1097"/>
    </location>
</feature>
<proteinExistence type="inferred from homology"/>
<accession>A0A2K3DHB5</accession>
<evidence type="ECO:0000313" key="13">
    <source>
        <dbReference type="Proteomes" id="UP000006906"/>
    </source>
</evidence>
<feature type="compositionally biased region" description="Low complexity" evidence="7">
    <location>
        <begin position="1507"/>
        <end position="1537"/>
    </location>
</feature>
<dbReference type="STRING" id="3055.A0A2K3DHB5"/>
<comment type="pathway">
    <text evidence="2">tRNA modification; 5-methoxycarbonylmethyl-2-thiouridine-tRNA biosynthesis.</text>
</comment>
<gene>
    <name evidence="12" type="ORF">CHLRE_08g372500v5</name>
</gene>
<dbReference type="Proteomes" id="UP000006906">
    <property type="component" value="Chromosome 8"/>
</dbReference>
<evidence type="ECO:0000259" key="9">
    <source>
        <dbReference type="Pfam" id="PF23797"/>
    </source>
</evidence>
<feature type="compositionally biased region" description="Low complexity" evidence="7">
    <location>
        <begin position="1075"/>
        <end position="1085"/>
    </location>
</feature>
<dbReference type="RefSeq" id="XP_042922060.1">
    <property type="nucleotide sequence ID" value="XM_043065059.1"/>
</dbReference>
<dbReference type="PANTHER" id="PTHR12747">
    <property type="entry name" value="ELONGATOR COMPLEX PROTEIN 1"/>
    <property type="match status" value="1"/>
</dbReference>
<evidence type="ECO:0000256" key="1">
    <source>
        <dbReference type="ARBA" id="ARBA00004496"/>
    </source>
</evidence>
<comment type="similarity">
    <text evidence="3">Belongs to the ELP1/IKA1 family.</text>
</comment>
<dbReference type="InterPro" id="IPR015943">
    <property type="entry name" value="WD40/YVTN_repeat-like_dom_sf"/>
</dbReference>
<dbReference type="GO" id="GO:0000049">
    <property type="term" value="F:tRNA binding"/>
    <property type="evidence" value="ECO:0000318"/>
    <property type="project" value="GO_Central"/>
</dbReference>
<dbReference type="InterPro" id="IPR056165">
    <property type="entry name" value="Beta-prop_ELP1_2nd"/>
</dbReference>
<evidence type="ECO:0000256" key="6">
    <source>
        <dbReference type="ARBA" id="ARBA00029535"/>
    </source>
</evidence>
<keyword evidence="4" id="KW-0963">Cytoplasm</keyword>
<keyword evidence="5" id="KW-0819">tRNA processing</keyword>
<dbReference type="UniPathway" id="UPA00988"/>
<keyword evidence="13" id="KW-1185">Reference proteome</keyword>
<name>A0A2K3DHB5_CHLRE</name>
<reference evidence="12 13" key="1">
    <citation type="journal article" date="2007" name="Science">
        <title>The Chlamydomonas genome reveals the evolution of key animal and plant functions.</title>
        <authorList>
            <person name="Merchant S.S."/>
            <person name="Prochnik S.E."/>
            <person name="Vallon O."/>
            <person name="Harris E.H."/>
            <person name="Karpowicz S.J."/>
            <person name="Witman G.B."/>
            <person name="Terry A."/>
            <person name="Salamov A."/>
            <person name="Fritz-Laylin L.K."/>
            <person name="Marechal-Drouard L."/>
            <person name="Marshall W.F."/>
            <person name="Qu L.H."/>
            <person name="Nelson D.R."/>
            <person name="Sanderfoot A.A."/>
            <person name="Spalding M.H."/>
            <person name="Kapitonov V.V."/>
            <person name="Ren Q."/>
            <person name="Ferris P."/>
            <person name="Lindquist E."/>
            <person name="Shapiro H."/>
            <person name="Lucas S.M."/>
            <person name="Grimwood J."/>
            <person name="Schmutz J."/>
            <person name="Cardol P."/>
            <person name="Cerutti H."/>
            <person name="Chanfreau G."/>
            <person name="Chen C.L."/>
            <person name="Cognat V."/>
            <person name="Croft M.T."/>
            <person name="Dent R."/>
            <person name="Dutcher S."/>
            <person name="Fernandez E."/>
            <person name="Fukuzawa H."/>
            <person name="Gonzalez-Ballester D."/>
            <person name="Gonzalez-Halphen D."/>
            <person name="Hallmann A."/>
            <person name="Hanikenne M."/>
            <person name="Hippler M."/>
            <person name="Inwood W."/>
            <person name="Jabbari K."/>
            <person name="Kalanon M."/>
            <person name="Kuras R."/>
            <person name="Lefebvre P.A."/>
            <person name="Lemaire S.D."/>
            <person name="Lobanov A.V."/>
            <person name="Lohr M."/>
            <person name="Manuell A."/>
            <person name="Meier I."/>
            <person name="Mets L."/>
            <person name="Mittag M."/>
            <person name="Mittelmeier T."/>
            <person name="Moroney J.V."/>
            <person name="Moseley J."/>
            <person name="Napoli C."/>
            <person name="Nedelcu A.M."/>
            <person name="Niyogi K."/>
            <person name="Novoselov S.V."/>
            <person name="Paulsen I.T."/>
            <person name="Pazour G."/>
            <person name="Purton S."/>
            <person name="Ral J.P."/>
            <person name="Riano-Pachon D.M."/>
            <person name="Riekhof W."/>
            <person name="Rymarquis L."/>
            <person name="Schroda M."/>
            <person name="Stern D."/>
            <person name="Umen J."/>
            <person name="Willows R."/>
            <person name="Wilson N."/>
            <person name="Zimmer S.L."/>
            <person name="Allmer J."/>
            <person name="Balk J."/>
            <person name="Bisova K."/>
            <person name="Chen C.J."/>
            <person name="Elias M."/>
            <person name="Gendler K."/>
            <person name="Hauser C."/>
            <person name="Lamb M.R."/>
            <person name="Ledford H."/>
            <person name="Long J.C."/>
            <person name="Minagawa J."/>
            <person name="Page M.D."/>
            <person name="Pan J."/>
            <person name="Pootakham W."/>
            <person name="Roje S."/>
            <person name="Rose A."/>
            <person name="Stahlberg E."/>
            <person name="Terauchi A.M."/>
            <person name="Yang P."/>
            <person name="Ball S."/>
            <person name="Bowler C."/>
            <person name="Dieckmann C.L."/>
            <person name="Gladyshev V.N."/>
            <person name="Green P."/>
            <person name="Jorgensen R."/>
            <person name="Mayfield S."/>
            <person name="Mueller-Roeber B."/>
            <person name="Rajamani S."/>
            <person name="Sayre R.T."/>
            <person name="Brokstein P."/>
            <person name="Dubchak I."/>
            <person name="Goodstein D."/>
            <person name="Hornick L."/>
            <person name="Huang Y.W."/>
            <person name="Jhaveri J."/>
            <person name="Luo Y."/>
            <person name="Martinez D."/>
            <person name="Ngau W.C."/>
            <person name="Otillar B."/>
            <person name="Poliakov A."/>
            <person name="Porter A."/>
            <person name="Szajkowski L."/>
            <person name="Werner G."/>
            <person name="Zhou K."/>
            <person name="Grigoriev I.V."/>
            <person name="Rokhsar D.S."/>
            <person name="Grossman A.R."/>
        </authorList>
    </citation>
    <scope>NUCLEOTIDE SEQUENCE [LARGE SCALE GENOMIC DNA]</scope>
    <source>
        <strain evidence="13">CC-503</strain>
    </source>
</reference>
<evidence type="ECO:0000313" key="12">
    <source>
        <dbReference type="EMBL" id="PNW79928.1"/>
    </source>
</evidence>
<protein>
    <recommendedName>
        <fullName evidence="6">Elongator complex protein 1</fullName>
    </recommendedName>
</protein>
<evidence type="ECO:0000256" key="5">
    <source>
        <dbReference type="ARBA" id="ARBA00022694"/>
    </source>
</evidence>
<dbReference type="Pfam" id="PF23797">
    <property type="entry name" value="Beta-prop_ELP1_2nd"/>
    <property type="match status" value="1"/>
</dbReference>
<dbReference type="GO" id="GO:0033588">
    <property type="term" value="C:elongator holoenzyme complex"/>
    <property type="evidence" value="ECO:0000318"/>
    <property type="project" value="GO_Central"/>
</dbReference>
<feature type="compositionally biased region" description="Gly residues" evidence="7">
    <location>
        <begin position="365"/>
        <end position="379"/>
    </location>
</feature>
<dbReference type="GO" id="GO:0002926">
    <property type="term" value="P:tRNA wobble base 5-methoxycarbonylmethyl-2-thiouridinylation"/>
    <property type="evidence" value="ECO:0000318"/>
    <property type="project" value="GO_Central"/>
</dbReference>
<feature type="domain" description="ELP1 first N-terminal beta-propeller" evidence="8">
    <location>
        <begin position="1"/>
        <end position="414"/>
    </location>
</feature>
<organism evidence="12 13">
    <name type="scientific">Chlamydomonas reinhardtii</name>
    <name type="common">Chlamydomonas smithii</name>
    <dbReference type="NCBI Taxonomy" id="3055"/>
    <lineage>
        <taxon>Eukaryota</taxon>
        <taxon>Viridiplantae</taxon>
        <taxon>Chlorophyta</taxon>
        <taxon>core chlorophytes</taxon>
        <taxon>Chlorophyceae</taxon>
        <taxon>CS clade</taxon>
        <taxon>Chlamydomonadales</taxon>
        <taxon>Chlamydomonadaceae</taxon>
        <taxon>Chlamydomonas</taxon>
    </lineage>
</organism>
<feature type="domain" description="ELP1 alpha-solenoid" evidence="11">
    <location>
        <begin position="1185"/>
        <end position="1236"/>
    </location>
</feature>
<evidence type="ECO:0000259" key="11">
    <source>
        <dbReference type="Pfam" id="PF23925"/>
    </source>
</evidence>
<evidence type="ECO:0000256" key="4">
    <source>
        <dbReference type="ARBA" id="ARBA00022490"/>
    </source>
</evidence>
<feature type="region of interest" description="Disordered" evidence="7">
    <location>
        <begin position="365"/>
        <end position="388"/>
    </location>
</feature>
<feature type="compositionally biased region" description="Low complexity" evidence="7">
    <location>
        <begin position="739"/>
        <end position="763"/>
    </location>
</feature>
<dbReference type="OrthoDB" id="40048at2759"/>
<dbReference type="Pfam" id="PF04762">
    <property type="entry name" value="Beta-prop_ELP1_1st"/>
    <property type="match status" value="1"/>
</dbReference>
<dbReference type="InterPro" id="IPR006849">
    <property type="entry name" value="Elp1"/>
</dbReference>
<sequence length="1660" mass="167260">MKNLIVERDACALLDQTEDGAVASFCMNAAESTMYTISETGVVTCYSVGETLKFVWRVDVGPELLAAELDADPAVAATATATAGGCGWLASFCHLLELDALCVATRGGTLALLHVAEGEQPHLEQVGQVDGGLVAVEWSPDGELMVALTGAGSLLVMNQAWELMLEAPALGPPAPAAATTATTATAAAAAASATEAAAAAVPGPRYADGAISWRGDGKFFAVVCRDAAVAAAAATEAAPPPPYHVRIWDRTTLEPHSAGEPFDCLLPLPAWQPNGRHLYVAAAGATAAAVSAGAPAPPSAAVAWGGDSGSSGGGSGTGSAVLMYERNGLRHGGFALPGSAPVVGLAWSCDSELLAVVNAPHRGGGGGGDGGGGGGGGDGASASGGDEGGSGDWVVQLWHRSNWHWYLKHERRYAPAPGGAQAAAVEAAAAGAGGRPPLLRWDEQRGGVLHVVSPAGAYEQVVLAWDTAVSDRGTAAVVDGRRLLLSPLRQGLVPPPMCAAAVALPEAAVDVAITALPAAVPPTGAGAAAAAADEVVAVLTSGGRLAVARAVEEDLWQETLEDQEALLAELAGAQPPAIAAAAATAAAAGRLLQPAVPHLDVPLAGGRRARALTWLAAGAGSSSGSSSGNGVGAGIGSSSGGGGGAASLLVLAAPYPEPGLEEGEGDVLVQVDLQWLSCGPADPTDPRPRPELLLTERPPVYAGGRVLRIAPHVAGGAAVELASGAVLRFVPAPPVLGPGTANTTSNNSNNNNNGSSTSSNSSAAATGRVVGCGAAAALPAPCAVVRPLPPSSPFGQDAPPLLGLTRGGRLCWGGAVVAAADVTSFALRAYGPGGPALLYTTRKNLLYTVLLAQLPGYTHRDLTADPASHHRNRHEGDVQAAMHAAMRPDAATAASRDVAVRAVEQGAVLVGCPAGEPVEAAGGAAVAAGSSSSSSSSSSGWRLADVPVVLQMPRGNLEGISPRALVLAALAAALSRRDFAEAWRLAAVQRVDLNLLVDWGAGGGGGGWQAFAASAAAEFVAAVPRPADLCDLLFALRPGSVLEEGGAYAGALEWLGVRRPAAAAAAAAAAQPGAAARRPGASTEAGKGEAGQGAEAGGGKVTGVCAAVRAAVLARPDAAKYLEVVVTSFARSDPPQLKAAMSAIRDAKEAELVGATAAAAAATANGNGAAAATAAPGAAAAATAAGHSAADKALKHLLLYTDADELYRTALGLYDLPLAYMVVVASPHKDPGEALAELQRFGAVRPQPLQRHAIDLHLRRYASALRHLVAAGQQHFSQALQLARERGLLRQLLQLYDNDPEHRPAVLEAYGQQLEAAKRYDDAAVTYLAAGAGRRALAAYRAGGRWRQLFSVAGQLGMAAEEVQALAADVVEELAGGGQAADAAAVLLHYLGDVDNAVRTYGNAREWREAVRVAHAHSRHDLVETVVAPAAAESASSLLTEAGEAVEKIRKYGQRLADVRARRLAMAAALAAADEEADAAGLDFDAQSDAMSMVSGLSVYTDATHTAPPGSAAAGGSAASSAAGGGSSRAPSTLGGRRAQGGKKKKTGASRIRQGSPMEEASLCAHLHSLAPRPAALSETGQLLELLVMLGHADDARALQRAVAGWQAAYEAARADMAAHPVPVEGPPHAREEMERLLTPAPDTAGVAWKWEVLRDWGPA</sequence>
<dbReference type="InterPro" id="IPR056166">
    <property type="entry name" value="TPR_ELP1"/>
</dbReference>
<dbReference type="Pfam" id="PF23878">
    <property type="entry name" value="TPR_ELP1"/>
    <property type="match status" value="1"/>
</dbReference>
<feature type="region of interest" description="Disordered" evidence="7">
    <location>
        <begin position="1075"/>
        <end position="1097"/>
    </location>
</feature>
<dbReference type="PANTHER" id="PTHR12747:SF0">
    <property type="entry name" value="ELONGATOR COMPLEX PROTEIN 1"/>
    <property type="match status" value="1"/>
</dbReference>
<dbReference type="InParanoid" id="A0A2K3DHB5"/>
<dbReference type="GeneID" id="66054409"/>
<dbReference type="SUPFAM" id="SSF82171">
    <property type="entry name" value="DPP6 N-terminal domain-like"/>
    <property type="match status" value="1"/>
</dbReference>
<dbReference type="Pfam" id="PF23925">
    <property type="entry name" value="A-sol_ELP1"/>
    <property type="match status" value="1"/>
</dbReference>
<dbReference type="EMBL" id="CM008969">
    <property type="protein sequence ID" value="PNW79928.1"/>
    <property type="molecule type" value="Genomic_DNA"/>
</dbReference>
<dbReference type="GO" id="GO:0005829">
    <property type="term" value="C:cytosol"/>
    <property type="evidence" value="ECO:0000318"/>
    <property type="project" value="GO_Central"/>
</dbReference>
<evidence type="ECO:0000256" key="3">
    <source>
        <dbReference type="ARBA" id="ARBA00006086"/>
    </source>
</evidence>
<comment type="subcellular location">
    <subcellularLocation>
        <location evidence="1">Cytoplasm</location>
    </subcellularLocation>
</comment>
<feature type="region of interest" description="Disordered" evidence="7">
    <location>
        <begin position="1507"/>
        <end position="1557"/>
    </location>
</feature>
<dbReference type="InterPro" id="IPR056164">
    <property type="entry name" value="Beta-prop_ELP1_1st"/>
</dbReference>
<dbReference type="OMA" id="IAICEAG"/>